<keyword evidence="2" id="KW-1185">Reference proteome</keyword>
<evidence type="ECO:0000313" key="2">
    <source>
        <dbReference type="Proteomes" id="UP000523007"/>
    </source>
</evidence>
<dbReference type="RefSeq" id="WP_184585445.1">
    <property type="nucleotide sequence ID" value="NZ_JACHJT010000003.1"/>
</dbReference>
<name>A0A7W7RPD6_9ACTN</name>
<proteinExistence type="predicted"/>
<dbReference type="EMBL" id="JACHJT010000003">
    <property type="protein sequence ID" value="MBB4935676.1"/>
    <property type="molecule type" value="Genomic_DNA"/>
</dbReference>
<dbReference type="Proteomes" id="UP000523007">
    <property type="component" value="Unassembled WGS sequence"/>
</dbReference>
<accession>A0A7W7RPD6</accession>
<evidence type="ECO:0000313" key="1">
    <source>
        <dbReference type="EMBL" id="MBB4935676.1"/>
    </source>
</evidence>
<reference evidence="1 2" key="1">
    <citation type="submission" date="2020-08" db="EMBL/GenBank/DDBJ databases">
        <title>Sequencing the genomes of 1000 actinobacteria strains.</title>
        <authorList>
            <person name="Klenk H.-P."/>
        </authorList>
    </citation>
    <scope>NUCLEOTIDE SEQUENCE [LARGE SCALE GENOMIC DNA]</scope>
    <source>
        <strain evidence="1 2">DSM 102030</strain>
    </source>
</reference>
<gene>
    <name evidence="1" type="ORF">F4561_006585</name>
</gene>
<dbReference type="AlphaFoldDB" id="A0A7W7RPD6"/>
<organism evidence="1 2">
    <name type="scientific">Lipingzhangella halophila</name>
    <dbReference type="NCBI Taxonomy" id="1783352"/>
    <lineage>
        <taxon>Bacteria</taxon>
        <taxon>Bacillati</taxon>
        <taxon>Actinomycetota</taxon>
        <taxon>Actinomycetes</taxon>
        <taxon>Streptosporangiales</taxon>
        <taxon>Nocardiopsidaceae</taxon>
        <taxon>Lipingzhangella</taxon>
    </lineage>
</organism>
<sequence length="97" mass="9839">MGAAHTSTTATIHIRLHVHAGAARVPTPTAEHGGIHPIPHGCIALVDIGHATHIAEHDAHLLAGALTEATHVDVVGTTEAVPAIRAAIAIALDKATK</sequence>
<comment type="caution">
    <text evidence="1">The sequence shown here is derived from an EMBL/GenBank/DDBJ whole genome shotgun (WGS) entry which is preliminary data.</text>
</comment>
<protein>
    <submittedName>
        <fullName evidence="1">Uncharacterized protein</fullName>
    </submittedName>
</protein>